<dbReference type="EC" id="2.7.10.2" evidence="19"/>
<comment type="catalytic activity">
    <reaction evidence="13">
        <text>L-tyrosyl-[protein] + ATP = O-phospho-L-tyrosyl-[protein] + ADP + H(+)</text>
        <dbReference type="Rhea" id="RHEA:10596"/>
        <dbReference type="Rhea" id="RHEA-COMP:10136"/>
        <dbReference type="Rhea" id="RHEA-COMP:20101"/>
        <dbReference type="ChEBI" id="CHEBI:15378"/>
        <dbReference type="ChEBI" id="CHEBI:30616"/>
        <dbReference type="ChEBI" id="CHEBI:46858"/>
        <dbReference type="ChEBI" id="CHEBI:61978"/>
        <dbReference type="ChEBI" id="CHEBI:456216"/>
    </reaction>
</comment>
<comment type="caution">
    <text evidence="19">The sequence shown here is derived from an EMBL/GenBank/DDBJ whole genome shotgun (WGS) entry which is preliminary data.</text>
</comment>
<evidence type="ECO:0000256" key="15">
    <source>
        <dbReference type="SAM" id="MobiDB-lite"/>
    </source>
</evidence>
<evidence type="ECO:0000256" key="6">
    <source>
        <dbReference type="ARBA" id="ARBA00022692"/>
    </source>
</evidence>
<dbReference type="InterPro" id="IPR003856">
    <property type="entry name" value="LPS_length_determ_N"/>
</dbReference>
<dbReference type="CDD" id="cd05387">
    <property type="entry name" value="BY-kinase"/>
    <property type="match status" value="1"/>
</dbReference>
<evidence type="ECO:0000256" key="11">
    <source>
        <dbReference type="ARBA" id="ARBA00023136"/>
    </source>
</evidence>
<feature type="domain" description="AAA" evidence="18">
    <location>
        <begin position="548"/>
        <end position="676"/>
    </location>
</feature>
<dbReference type="InterPro" id="IPR050445">
    <property type="entry name" value="Bact_polysacc_biosynth/exp"/>
</dbReference>
<feature type="region of interest" description="Disordered" evidence="15">
    <location>
        <begin position="732"/>
        <end position="768"/>
    </location>
</feature>
<organism evidence="19 20">
    <name type="scientific">Paludisphaera mucosa</name>
    <dbReference type="NCBI Taxonomy" id="3030827"/>
    <lineage>
        <taxon>Bacteria</taxon>
        <taxon>Pseudomonadati</taxon>
        <taxon>Planctomycetota</taxon>
        <taxon>Planctomycetia</taxon>
        <taxon>Isosphaerales</taxon>
        <taxon>Isosphaeraceae</taxon>
        <taxon>Paludisphaera</taxon>
    </lineage>
</organism>
<feature type="coiled-coil region" evidence="14">
    <location>
        <begin position="207"/>
        <end position="277"/>
    </location>
</feature>
<proteinExistence type="inferred from homology"/>
<evidence type="ECO:0000256" key="16">
    <source>
        <dbReference type="SAM" id="Phobius"/>
    </source>
</evidence>
<dbReference type="SUPFAM" id="SSF52540">
    <property type="entry name" value="P-loop containing nucleoside triphosphate hydrolases"/>
    <property type="match status" value="1"/>
</dbReference>
<evidence type="ECO:0000256" key="4">
    <source>
        <dbReference type="ARBA" id="ARBA00022519"/>
    </source>
</evidence>
<feature type="domain" description="Polysaccharide chain length determinant N-terminal" evidence="17">
    <location>
        <begin position="53"/>
        <end position="140"/>
    </location>
</feature>
<evidence type="ECO:0000256" key="1">
    <source>
        <dbReference type="ARBA" id="ARBA00004429"/>
    </source>
</evidence>
<dbReference type="InterPro" id="IPR005702">
    <property type="entry name" value="Wzc-like_C"/>
</dbReference>
<evidence type="ECO:0000256" key="3">
    <source>
        <dbReference type="ARBA" id="ARBA00022475"/>
    </source>
</evidence>
<feature type="compositionally biased region" description="Low complexity" evidence="15">
    <location>
        <begin position="8"/>
        <end position="22"/>
    </location>
</feature>
<evidence type="ECO:0000256" key="5">
    <source>
        <dbReference type="ARBA" id="ARBA00022679"/>
    </source>
</evidence>
<keyword evidence="10 16" id="KW-1133">Transmembrane helix</keyword>
<feature type="compositionally biased region" description="Pro residues" evidence="15">
    <location>
        <begin position="23"/>
        <end position="32"/>
    </location>
</feature>
<dbReference type="Gene3D" id="3.40.50.300">
    <property type="entry name" value="P-loop containing nucleotide triphosphate hydrolases"/>
    <property type="match status" value="1"/>
</dbReference>
<evidence type="ECO:0000256" key="14">
    <source>
        <dbReference type="SAM" id="Coils"/>
    </source>
</evidence>
<accession>A0ABT6FJQ9</accession>
<dbReference type="Pfam" id="PF13614">
    <property type="entry name" value="AAA_31"/>
    <property type="match status" value="1"/>
</dbReference>
<keyword evidence="9" id="KW-0067">ATP-binding</keyword>
<dbReference type="Proteomes" id="UP001216907">
    <property type="component" value="Unassembled WGS sequence"/>
</dbReference>
<evidence type="ECO:0000259" key="18">
    <source>
        <dbReference type="Pfam" id="PF13614"/>
    </source>
</evidence>
<dbReference type="EMBL" id="JARRAG010000002">
    <property type="protein sequence ID" value="MDG3007588.1"/>
    <property type="molecule type" value="Genomic_DNA"/>
</dbReference>
<gene>
    <name evidence="19" type="ORF">PZE19_27815</name>
</gene>
<keyword evidence="5 19" id="KW-0808">Transferase</keyword>
<evidence type="ECO:0000256" key="8">
    <source>
        <dbReference type="ARBA" id="ARBA00022777"/>
    </source>
</evidence>
<dbReference type="PANTHER" id="PTHR32309">
    <property type="entry name" value="TYROSINE-PROTEIN KINASE"/>
    <property type="match status" value="1"/>
</dbReference>
<protein>
    <submittedName>
        <fullName evidence="19">Polysaccharide biosynthesis tyrosine autokinase</fullName>
        <ecNumber evidence="19">2.7.10.2</ecNumber>
    </submittedName>
</protein>
<comment type="similarity">
    <text evidence="2">Belongs to the etk/wzc family.</text>
</comment>
<evidence type="ECO:0000256" key="7">
    <source>
        <dbReference type="ARBA" id="ARBA00022741"/>
    </source>
</evidence>
<keyword evidence="12" id="KW-0829">Tyrosine-protein kinase</keyword>
<evidence type="ECO:0000256" key="2">
    <source>
        <dbReference type="ARBA" id="ARBA00008883"/>
    </source>
</evidence>
<evidence type="ECO:0000256" key="12">
    <source>
        <dbReference type="ARBA" id="ARBA00023137"/>
    </source>
</evidence>
<dbReference type="RefSeq" id="WP_277863863.1">
    <property type="nucleotide sequence ID" value="NZ_JARRAG010000002.1"/>
</dbReference>
<sequence>MDDIAPYRGASAPIAPSSRGAAPPSPYRPTPHGPAAAAPFGPDLAAVKTTGHYVGALRRRFWLALIVAVPMGTLTSIYALRQPKLYQAIAQIRIVQPHNDAALSALVARDVTQSDASTQASYAADMITDLQGRMLADRVVAGTRLGPELAQLDDPAMELIVNNISVKPVNKSNTYYVYLTGRDPALTKRLLEAELDELVKYAQVDQQKHVDDTVEHARKALNELRRESAAMEKSMLDQITTLGTIGPGGRNILDEQYTHISQSIAQQQARVAELQQKMMFAPLFPKDDMVSPAEARKMQQLDRLQDVKDQLVDRLTVLKRKTRHFNSDPAVQTISNQLNDVLDEIDELGASYTKSNGKMAADPTEMIHDSLQREVDAADGRRQELLVRLQKAMPDHQKFLTLMDERGALRKRIAEMEHDLASFELLAKSQGQPVTIKGRIEEPTTPKSSRTVTMALGLVFSLGLGLGLVFLLEYLDHSVRVPEHVSHGLGLPLLGIVPRIPRTALTHRGGHLWTSAVPDSAAADAFRNIRAGLLGAADRLGPIVSLLVTSAKAGDGKSTAALNLAAACARAGERTLLLDVDLRRPTLAGVFPAEDDEEGGPGLGLVDVLKGSVPWQATLRRTDLHNLDFIPTGDTREVPIEILGTLELRQLLAAVTHHYDRVILDGPAILGMADCRVLGRMVDAAMLVVRAGAHQTMTLQRAKAVLEQSHVEIAGVIVNGLSEGVQNWSSYGYGPTPMTPPPRRDRALAASSTSPAREDALAGAPADA</sequence>
<dbReference type="InterPro" id="IPR027417">
    <property type="entry name" value="P-loop_NTPase"/>
</dbReference>
<evidence type="ECO:0000313" key="20">
    <source>
        <dbReference type="Proteomes" id="UP001216907"/>
    </source>
</evidence>
<keyword evidence="7" id="KW-0547">Nucleotide-binding</keyword>
<evidence type="ECO:0000259" key="17">
    <source>
        <dbReference type="Pfam" id="PF02706"/>
    </source>
</evidence>
<keyword evidence="8" id="KW-0418">Kinase</keyword>
<dbReference type="NCBIfam" id="TIGR01007">
    <property type="entry name" value="eps_fam"/>
    <property type="match status" value="1"/>
</dbReference>
<keyword evidence="6 16" id="KW-0812">Transmembrane</keyword>
<keyword evidence="14" id="KW-0175">Coiled coil</keyword>
<dbReference type="GO" id="GO:0004715">
    <property type="term" value="F:non-membrane spanning protein tyrosine kinase activity"/>
    <property type="evidence" value="ECO:0007669"/>
    <property type="project" value="UniProtKB-EC"/>
</dbReference>
<comment type="subcellular location">
    <subcellularLocation>
        <location evidence="1">Cell inner membrane</location>
        <topology evidence="1">Multi-pass membrane protein</topology>
    </subcellularLocation>
</comment>
<keyword evidence="11 16" id="KW-0472">Membrane</keyword>
<keyword evidence="20" id="KW-1185">Reference proteome</keyword>
<feature type="transmembrane region" description="Helical" evidence="16">
    <location>
        <begin position="61"/>
        <end position="80"/>
    </location>
</feature>
<evidence type="ECO:0000256" key="9">
    <source>
        <dbReference type="ARBA" id="ARBA00022840"/>
    </source>
</evidence>
<keyword evidence="3" id="KW-1003">Cell membrane</keyword>
<evidence type="ECO:0000256" key="10">
    <source>
        <dbReference type="ARBA" id="ARBA00022989"/>
    </source>
</evidence>
<keyword evidence="4" id="KW-0997">Cell inner membrane</keyword>
<feature type="region of interest" description="Disordered" evidence="15">
    <location>
        <begin position="1"/>
        <end position="35"/>
    </location>
</feature>
<evidence type="ECO:0000313" key="19">
    <source>
        <dbReference type="EMBL" id="MDG3007588.1"/>
    </source>
</evidence>
<name>A0ABT6FJQ9_9BACT</name>
<evidence type="ECO:0000256" key="13">
    <source>
        <dbReference type="ARBA" id="ARBA00053015"/>
    </source>
</evidence>
<dbReference type="Pfam" id="PF02706">
    <property type="entry name" value="Wzz"/>
    <property type="match status" value="1"/>
</dbReference>
<reference evidence="19 20" key="1">
    <citation type="submission" date="2023-03" db="EMBL/GenBank/DDBJ databases">
        <title>Paludisphaera mucosa sp. nov. a novel planctomycete from northern fen.</title>
        <authorList>
            <person name="Ivanova A."/>
        </authorList>
    </citation>
    <scope>NUCLEOTIDE SEQUENCE [LARGE SCALE GENOMIC DNA]</scope>
    <source>
        <strain evidence="19 20">Pla2</strain>
    </source>
</reference>
<dbReference type="InterPro" id="IPR025669">
    <property type="entry name" value="AAA_dom"/>
</dbReference>
<dbReference type="PANTHER" id="PTHR32309:SF31">
    <property type="entry name" value="CAPSULAR EXOPOLYSACCHARIDE FAMILY"/>
    <property type="match status" value="1"/>
</dbReference>